<feature type="compositionally biased region" description="Polar residues" evidence="1">
    <location>
        <begin position="361"/>
        <end position="376"/>
    </location>
</feature>
<protein>
    <recommendedName>
        <fullName evidence="2">DJ-1/PfpI domain-containing protein</fullName>
    </recommendedName>
</protein>
<organism evidence="3 4">
    <name type="scientific">Purpureocillium lilacinum</name>
    <name type="common">Paecilomyces lilacinus</name>
    <dbReference type="NCBI Taxonomy" id="33203"/>
    <lineage>
        <taxon>Eukaryota</taxon>
        <taxon>Fungi</taxon>
        <taxon>Dikarya</taxon>
        <taxon>Ascomycota</taxon>
        <taxon>Pezizomycotina</taxon>
        <taxon>Sordariomycetes</taxon>
        <taxon>Hypocreomycetidae</taxon>
        <taxon>Hypocreales</taxon>
        <taxon>Ophiocordycipitaceae</taxon>
        <taxon>Purpureocillium</taxon>
    </lineage>
</organism>
<feature type="domain" description="DJ-1/PfpI" evidence="2">
    <location>
        <begin position="6"/>
        <end position="179"/>
    </location>
</feature>
<dbReference type="InterPro" id="IPR029062">
    <property type="entry name" value="Class_I_gatase-like"/>
</dbReference>
<dbReference type="Gene3D" id="3.40.50.880">
    <property type="match status" value="1"/>
</dbReference>
<dbReference type="CDD" id="cd03139">
    <property type="entry name" value="GATase1_PfpI_2"/>
    <property type="match status" value="1"/>
</dbReference>
<proteinExistence type="predicted"/>
<accession>A0A2U3DW86</accession>
<dbReference type="PANTHER" id="PTHR43130">
    <property type="entry name" value="ARAC-FAMILY TRANSCRIPTIONAL REGULATOR"/>
    <property type="match status" value="1"/>
</dbReference>
<feature type="region of interest" description="Disordered" evidence="1">
    <location>
        <begin position="284"/>
        <end position="397"/>
    </location>
</feature>
<evidence type="ECO:0000259" key="2">
    <source>
        <dbReference type="Pfam" id="PF01965"/>
    </source>
</evidence>
<evidence type="ECO:0000313" key="4">
    <source>
        <dbReference type="Proteomes" id="UP000245956"/>
    </source>
</evidence>
<dbReference type="InterPro" id="IPR052158">
    <property type="entry name" value="INH-QAR"/>
</dbReference>
<gene>
    <name evidence="3" type="ORF">PCL_04897</name>
</gene>
<dbReference type="InterPro" id="IPR002818">
    <property type="entry name" value="DJ-1/PfpI"/>
</dbReference>
<feature type="region of interest" description="Disordered" evidence="1">
    <location>
        <begin position="222"/>
        <end position="252"/>
    </location>
</feature>
<name>A0A2U3DW86_PURLI</name>
<dbReference type="EMBL" id="LCWV01000024">
    <property type="protein sequence ID" value="PWI66484.1"/>
    <property type="molecule type" value="Genomic_DNA"/>
</dbReference>
<evidence type="ECO:0000313" key="3">
    <source>
        <dbReference type="EMBL" id="PWI66484.1"/>
    </source>
</evidence>
<dbReference type="SUPFAM" id="SSF52317">
    <property type="entry name" value="Class I glutamine amidotransferase-like"/>
    <property type="match status" value="1"/>
</dbReference>
<evidence type="ECO:0000256" key="1">
    <source>
        <dbReference type="SAM" id="MobiDB-lite"/>
    </source>
</evidence>
<feature type="compositionally biased region" description="Basic and acidic residues" evidence="1">
    <location>
        <begin position="350"/>
        <end position="360"/>
    </location>
</feature>
<reference evidence="3 4" key="1">
    <citation type="journal article" date="2016" name="Front. Microbiol.">
        <title>Genome and transcriptome sequences reveal the specific parasitism of the nematophagous Purpureocillium lilacinum 36-1.</title>
        <authorList>
            <person name="Xie J."/>
            <person name="Li S."/>
            <person name="Mo C."/>
            <person name="Xiao X."/>
            <person name="Peng D."/>
            <person name="Wang G."/>
            <person name="Xiao Y."/>
        </authorList>
    </citation>
    <scope>NUCLEOTIDE SEQUENCE [LARGE SCALE GENOMIC DNA]</scope>
    <source>
        <strain evidence="3 4">36-1</strain>
    </source>
</reference>
<comment type="caution">
    <text evidence="3">The sequence shown here is derived from an EMBL/GenBank/DDBJ whole genome shotgun (WGS) entry which is preliminary data.</text>
</comment>
<sequence length="455" mass="48543">MPPPTKFAVLLFPGFQALDVFGPLDVLNMLSRGRPFEFSVVAARLGPVPTRASDSRQSIGQQIVATHTLQDAPEDIEVLLVPGGMGTRNTEATQPEVDFIRERFPRLRFLLTVCTGSALAARAGVLDGKRATTNKASFDWVTTNGPKVEWVRQARWVSDGNVWTSSGVSAGIDMMYGFVAAEFGEEVAAAVAWDSDSLSVDARRAAARVRLAQIKLLGSSLHAAPGAMPPQGEQPLPNEARRRPASSGAYSRAGSAVRTFVVPGGAPGSRRGAPVRRFIRCSYDRGSGAASRNRETASPSDSLLPVRHVSGTRPGPGSTIFVSAAGEARSGHVEGGYASRQADEGAPVRPEGHWRNRESATGRSNESNRQVQPTDAQRTRPPAARLHHQMTGGRTGGKGWKWWKEWGAWLPAGRLFGAGGRDGPLLLPALPASVHTTPDAVLRLCVLITGPAHLI</sequence>
<dbReference type="AlphaFoldDB" id="A0A2U3DW86"/>
<dbReference type="Proteomes" id="UP000245956">
    <property type="component" value="Unassembled WGS sequence"/>
</dbReference>
<dbReference type="Pfam" id="PF01965">
    <property type="entry name" value="DJ-1_PfpI"/>
    <property type="match status" value="1"/>
</dbReference>
<dbReference type="PANTHER" id="PTHR43130:SF15">
    <property type="entry name" value="THIJ_PFPI FAMILY PROTEIN (AFU_ORTHOLOGUE AFUA_5G14240)"/>
    <property type="match status" value="1"/>
</dbReference>